<feature type="region of interest" description="Disordered" evidence="2">
    <location>
        <begin position="130"/>
        <end position="323"/>
    </location>
</feature>
<evidence type="ECO:0000313" key="3">
    <source>
        <dbReference type="Ensembl" id="ENSLAFP00000001473.3"/>
    </source>
</evidence>
<reference evidence="3" key="3">
    <citation type="submission" date="2025-09" db="UniProtKB">
        <authorList>
            <consortium name="Ensembl"/>
        </authorList>
    </citation>
    <scope>IDENTIFICATION</scope>
    <source>
        <strain evidence="3">Isolate ISIS603380</strain>
    </source>
</reference>
<dbReference type="InParanoid" id="G3SP70"/>
<evidence type="ECO:0000256" key="2">
    <source>
        <dbReference type="SAM" id="MobiDB-lite"/>
    </source>
</evidence>
<feature type="region of interest" description="Disordered" evidence="2">
    <location>
        <begin position="508"/>
        <end position="562"/>
    </location>
</feature>
<dbReference type="PANTHER" id="PTHR21501">
    <property type="entry name" value="PROTEIN FAM-161"/>
    <property type="match status" value="1"/>
</dbReference>
<keyword evidence="1" id="KW-0175">Coiled coil</keyword>
<feature type="compositionally biased region" description="Basic and acidic residues" evidence="2">
    <location>
        <begin position="540"/>
        <end position="550"/>
    </location>
</feature>
<feature type="compositionally biased region" description="Polar residues" evidence="2">
    <location>
        <begin position="1"/>
        <end position="16"/>
    </location>
</feature>
<feature type="region of interest" description="Disordered" evidence="2">
    <location>
        <begin position="1"/>
        <end position="105"/>
    </location>
</feature>
<protein>
    <submittedName>
        <fullName evidence="3">Testis specific 10 interacting protein</fullName>
    </submittedName>
</protein>
<dbReference type="Ensembl" id="ENSLAFT00000001766.3">
    <property type="protein sequence ID" value="ENSLAFP00000001473.3"/>
    <property type="gene ID" value="ENSLAFG00000001767.3"/>
</dbReference>
<feature type="compositionally biased region" description="Basic residues" evidence="2">
    <location>
        <begin position="264"/>
        <end position="276"/>
    </location>
</feature>
<dbReference type="Proteomes" id="UP000007646">
    <property type="component" value="Unassembled WGS sequence"/>
</dbReference>
<feature type="compositionally biased region" description="Basic and acidic residues" evidence="2">
    <location>
        <begin position="508"/>
        <end position="517"/>
    </location>
</feature>
<dbReference type="eggNOG" id="ENOG502S4NS">
    <property type="taxonomic scope" value="Eukaryota"/>
</dbReference>
<feature type="compositionally biased region" description="Basic and acidic residues" evidence="2">
    <location>
        <begin position="278"/>
        <end position="289"/>
    </location>
</feature>
<gene>
    <name evidence="3" type="primary">TSGA10IP</name>
</gene>
<name>G3SP70_LOXAF</name>
<dbReference type="InterPro" id="IPR051655">
    <property type="entry name" value="FAM161"/>
</dbReference>
<dbReference type="OMA" id="DCGPQKQ"/>
<sequence length="562" mass="62642">MGEDTNMLNTQEQLVKTTAGRPGQDTGPQAPGKAIGLLELLSGAPSAEQGSLGSGESVLLQGQRRRSRSAGQTAKKDRAPLSRKKKGHGFAEAEDLFPPPPRKPSFPFQWAWENFTLDGRVLLQPSFPLASGHQDQRARGLPLPPAVSQSQLQPKTRRKSTTNLPGPQGFCWKTEAQNVERRRLPEAWGGKGEHQGPEQSSECGPWLPGERWGTKSEEAAGPESPGTEEAKQGLSPGELPKLPRREPVWEQEDAGEAKEGEHRALHRRRGQSRSKGRNSGEENLHKGEPQGRSQGSSSSASDLRGAQRRKPRAEELEGPWDLEKLQRQLQQDLEEQGLCGPQKQPWKVLRAAVQASGRSGKTHTLGDVETSLSSNFPNRTFHKRQEATRSLLQSWERQQQEEQQRAELRRAREQRVQQQVARCLAAYAPRGSRGPTATQRKLEELRCQERQRFAEYQAELRGIQHRVQARPYLFQQAMQANARLTVTRRFSQVLSALGLDEEQLLAEVGKEDTEGTSRKSRSHRSIGVRMEQTSQSLPRTEPRLTSHPDRPSTPSPDPASSP</sequence>
<dbReference type="GO" id="GO:0044782">
    <property type="term" value="P:cilium organization"/>
    <property type="evidence" value="ECO:0007669"/>
    <property type="project" value="TreeGrafter"/>
</dbReference>
<proteinExistence type="predicted"/>
<feature type="compositionally biased region" description="Low complexity" evidence="2">
    <location>
        <begin position="290"/>
        <end position="304"/>
    </location>
</feature>
<accession>G3SP70</accession>
<evidence type="ECO:0000256" key="1">
    <source>
        <dbReference type="ARBA" id="ARBA00023054"/>
    </source>
</evidence>
<feature type="compositionally biased region" description="Basic and acidic residues" evidence="2">
    <location>
        <begin position="178"/>
        <end position="196"/>
    </location>
</feature>
<dbReference type="PANTHER" id="PTHR21501:SF5">
    <property type="entry name" value="TESTIS-SPECIFIC PROTEIN 10-INTERACTING PROTEIN"/>
    <property type="match status" value="1"/>
</dbReference>
<dbReference type="AlphaFoldDB" id="G3SP70"/>
<reference evidence="3 4" key="1">
    <citation type="submission" date="2009-06" db="EMBL/GenBank/DDBJ databases">
        <title>The Genome Sequence of Loxodonta africana (African elephant).</title>
        <authorList>
            <person name="Di Palma F."/>
            <person name="Heiman D."/>
            <person name="Young S."/>
            <person name="Johnson J."/>
            <person name="Lander E.S."/>
            <person name="Lindblad-Toh K."/>
        </authorList>
    </citation>
    <scope>NUCLEOTIDE SEQUENCE [LARGE SCALE GENOMIC DNA]</scope>
    <source>
        <strain evidence="3 4">Isolate ISIS603380</strain>
    </source>
</reference>
<dbReference type="HOGENOM" id="CLU_037959_0_0_1"/>
<dbReference type="GO" id="GO:0032391">
    <property type="term" value="C:photoreceptor connecting cilium"/>
    <property type="evidence" value="ECO:0007669"/>
    <property type="project" value="TreeGrafter"/>
</dbReference>
<evidence type="ECO:0000313" key="4">
    <source>
        <dbReference type="Proteomes" id="UP000007646"/>
    </source>
</evidence>
<dbReference type="GeneTree" id="ENSGT00390000008351"/>
<reference evidence="3" key="2">
    <citation type="submission" date="2025-08" db="UniProtKB">
        <authorList>
            <consortium name="Ensembl"/>
        </authorList>
    </citation>
    <scope>IDENTIFICATION</scope>
    <source>
        <strain evidence="3">Isolate ISIS603380</strain>
    </source>
</reference>
<keyword evidence="4" id="KW-1185">Reference proteome</keyword>
<feature type="compositionally biased region" description="Pro residues" evidence="2">
    <location>
        <begin position="551"/>
        <end position="562"/>
    </location>
</feature>
<dbReference type="FunCoup" id="G3SP70">
    <property type="interactions" value="2"/>
</dbReference>
<dbReference type="GO" id="GO:0036064">
    <property type="term" value="C:ciliary basal body"/>
    <property type="evidence" value="ECO:0007669"/>
    <property type="project" value="TreeGrafter"/>
</dbReference>
<organism evidence="3 4">
    <name type="scientific">Loxodonta africana</name>
    <name type="common">African elephant</name>
    <dbReference type="NCBI Taxonomy" id="9785"/>
    <lineage>
        <taxon>Eukaryota</taxon>
        <taxon>Metazoa</taxon>
        <taxon>Chordata</taxon>
        <taxon>Craniata</taxon>
        <taxon>Vertebrata</taxon>
        <taxon>Euteleostomi</taxon>
        <taxon>Mammalia</taxon>
        <taxon>Eutheria</taxon>
        <taxon>Afrotheria</taxon>
        <taxon>Proboscidea</taxon>
        <taxon>Elephantidae</taxon>
        <taxon>Loxodonta</taxon>
    </lineage>
</organism>